<evidence type="ECO:0000313" key="2">
    <source>
        <dbReference type="Proteomes" id="UP000222542"/>
    </source>
</evidence>
<sequence length="141" mass="16181">MVIFSAALRDELVQLLGVIHSDPWMLSRGLEILLLNMIEEAHPNYDKFINKKIDMFDEISLVYGNDRARGDCAKSFEDIDFECFFEKDNDNDIEEPSTENDVQLTEASQVKASCKIKRSFEVQDVVGDISNKIWRSGNGNW</sequence>
<keyword evidence="2" id="KW-1185">Reference proteome</keyword>
<protein>
    <submittedName>
        <fullName evidence="1">Uncharacterized protein</fullName>
    </submittedName>
</protein>
<evidence type="ECO:0000313" key="1">
    <source>
        <dbReference type="EMBL" id="PHT95911.1"/>
    </source>
</evidence>
<comment type="caution">
    <text evidence="1">The sequence shown here is derived from an EMBL/GenBank/DDBJ whole genome shotgun (WGS) entry which is preliminary data.</text>
</comment>
<dbReference type="EMBL" id="AYRZ02000001">
    <property type="protein sequence ID" value="PHT95911.1"/>
    <property type="molecule type" value="Genomic_DNA"/>
</dbReference>
<organism evidence="1 2">
    <name type="scientific">Capsicum annuum</name>
    <name type="common">Capsicum pepper</name>
    <dbReference type="NCBI Taxonomy" id="4072"/>
    <lineage>
        <taxon>Eukaryota</taxon>
        <taxon>Viridiplantae</taxon>
        <taxon>Streptophyta</taxon>
        <taxon>Embryophyta</taxon>
        <taxon>Tracheophyta</taxon>
        <taxon>Spermatophyta</taxon>
        <taxon>Magnoliopsida</taxon>
        <taxon>eudicotyledons</taxon>
        <taxon>Gunneridae</taxon>
        <taxon>Pentapetalae</taxon>
        <taxon>asterids</taxon>
        <taxon>lamiids</taxon>
        <taxon>Solanales</taxon>
        <taxon>Solanaceae</taxon>
        <taxon>Solanoideae</taxon>
        <taxon>Capsiceae</taxon>
        <taxon>Capsicum</taxon>
    </lineage>
</organism>
<reference evidence="1 2" key="2">
    <citation type="journal article" date="2017" name="Genome Biol.">
        <title>New reference genome sequences of hot pepper reveal the massive evolution of plant disease-resistance genes by retroduplication.</title>
        <authorList>
            <person name="Kim S."/>
            <person name="Park J."/>
            <person name="Yeom S.I."/>
            <person name="Kim Y.M."/>
            <person name="Seo E."/>
            <person name="Kim K.T."/>
            <person name="Kim M.S."/>
            <person name="Lee J.M."/>
            <person name="Cheong K."/>
            <person name="Shin H.S."/>
            <person name="Kim S.B."/>
            <person name="Han K."/>
            <person name="Lee J."/>
            <person name="Park M."/>
            <person name="Lee H.A."/>
            <person name="Lee H.Y."/>
            <person name="Lee Y."/>
            <person name="Oh S."/>
            <person name="Lee J.H."/>
            <person name="Choi E."/>
            <person name="Choi E."/>
            <person name="Lee S.E."/>
            <person name="Jeon J."/>
            <person name="Kim H."/>
            <person name="Choi G."/>
            <person name="Song H."/>
            <person name="Lee J."/>
            <person name="Lee S.C."/>
            <person name="Kwon J.K."/>
            <person name="Lee H.Y."/>
            <person name="Koo N."/>
            <person name="Hong Y."/>
            <person name="Kim R.W."/>
            <person name="Kang W.H."/>
            <person name="Huh J.H."/>
            <person name="Kang B.C."/>
            <person name="Yang T.J."/>
            <person name="Lee Y.H."/>
            <person name="Bennetzen J.L."/>
            <person name="Choi D."/>
        </authorList>
    </citation>
    <scope>NUCLEOTIDE SEQUENCE [LARGE SCALE GENOMIC DNA]</scope>
    <source>
        <strain evidence="2">cv. CM334</strain>
    </source>
</reference>
<accession>A0A2G3ANU0</accession>
<reference evidence="1 2" key="1">
    <citation type="journal article" date="2014" name="Nat. Genet.">
        <title>Genome sequence of the hot pepper provides insights into the evolution of pungency in Capsicum species.</title>
        <authorList>
            <person name="Kim S."/>
            <person name="Park M."/>
            <person name="Yeom S.I."/>
            <person name="Kim Y.M."/>
            <person name="Lee J.M."/>
            <person name="Lee H.A."/>
            <person name="Seo E."/>
            <person name="Choi J."/>
            <person name="Cheong K."/>
            <person name="Kim K.T."/>
            <person name="Jung K."/>
            <person name="Lee G.W."/>
            <person name="Oh S.K."/>
            <person name="Bae C."/>
            <person name="Kim S.B."/>
            <person name="Lee H.Y."/>
            <person name="Kim S.Y."/>
            <person name="Kim M.S."/>
            <person name="Kang B.C."/>
            <person name="Jo Y.D."/>
            <person name="Yang H.B."/>
            <person name="Jeong H.J."/>
            <person name="Kang W.H."/>
            <person name="Kwon J.K."/>
            <person name="Shin C."/>
            <person name="Lim J.Y."/>
            <person name="Park J.H."/>
            <person name="Huh J.H."/>
            <person name="Kim J.S."/>
            <person name="Kim B.D."/>
            <person name="Cohen O."/>
            <person name="Paran I."/>
            <person name="Suh M.C."/>
            <person name="Lee S.B."/>
            <person name="Kim Y.K."/>
            <person name="Shin Y."/>
            <person name="Noh S.J."/>
            <person name="Park J."/>
            <person name="Seo Y.S."/>
            <person name="Kwon S.Y."/>
            <person name="Kim H.A."/>
            <person name="Park J.M."/>
            <person name="Kim H.J."/>
            <person name="Choi S.B."/>
            <person name="Bosland P.W."/>
            <person name="Reeves G."/>
            <person name="Jo S.H."/>
            <person name="Lee B.W."/>
            <person name="Cho H.T."/>
            <person name="Choi H.S."/>
            <person name="Lee M.S."/>
            <person name="Yu Y."/>
            <person name="Do Choi Y."/>
            <person name="Park B.S."/>
            <person name="van Deynze A."/>
            <person name="Ashrafi H."/>
            <person name="Hill T."/>
            <person name="Kim W.T."/>
            <person name="Pai H.S."/>
            <person name="Ahn H.K."/>
            <person name="Yeam I."/>
            <person name="Giovannoni J.J."/>
            <person name="Rose J.K."/>
            <person name="Sorensen I."/>
            <person name="Lee S.J."/>
            <person name="Kim R.W."/>
            <person name="Choi I.Y."/>
            <person name="Choi B.S."/>
            <person name="Lim J.S."/>
            <person name="Lee Y.H."/>
            <person name="Choi D."/>
        </authorList>
    </citation>
    <scope>NUCLEOTIDE SEQUENCE [LARGE SCALE GENOMIC DNA]</scope>
    <source>
        <strain evidence="2">cv. CM334</strain>
    </source>
</reference>
<proteinExistence type="predicted"/>
<dbReference type="PANTHER" id="PTHR46929">
    <property type="entry name" value="EXPRESSED PROTEIN"/>
    <property type="match status" value="1"/>
</dbReference>
<dbReference type="AlphaFoldDB" id="A0A2G3ANU0"/>
<dbReference type="PANTHER" id="PTHR46929:SF23">
    <property type="entry name" value="L10-INTERACTING MYB DOMAIN-CONTAINING PROTEIN-LIKE"/>
    <property type="match status" value="1"/>
</dbReference>
<dbReference type="Gramene" id="PHT95911">
    <property type="protein sequence ID" value="PHT95911"/>
    <property type="gene ID" value="T459_03793"/>
</dbReference>
<name>A0A2G3ANU0_CAPAN</name>
<dbReference type="Proteomes" id="UP000222542">
    <property type="component" value="Unassembled WGS sequence"/>
</dbReference>
<gene>
    <name evidence="1" type="ORF">T459_03793</name>
</gene>